<dbReference type="SMART" id="SM00320">
    <property type="entry name" value="WD40"/>
    <property type="match status" value="5"/>
</dbReference>
<evidence type="ECO:0000313" key="8">
    <source>
        <dbReference type="Proteomes" id="UP001628156"/>
    </source>
</evidence>
<dbReference type="InterPro" id="IPR015943">
    <property type="entry name" value="WD40/YVTN_repeat-like_dom_sf"/>
</dbReference>
<comment type="subcellular location">
    <subcellularLocation>
        <location evidence="1">Cytoplasm</location>
    </subcellularLocation>
</comment>
<dbReference type="InterPro" id="IPR001680">
    <property type="entry name" value="WD40_rpt"/>
</dbReference>
<evidence type="ECO:0008006" key="9">
    <source>
        <dbReference type="Google" id="ProtNLM"/>
    </source>
</evidence>
<evidence type="ECO:0000313" key="7">
    <source>
        <dbReference type="EMBL" id="GAB1226625.1"/>
    </source>
</evidence>
<evidence type="ECO:0000256" key="6">
    <source>
        <dbReference type="PROSITE-ProRule" id="PRU00221"/>
    </source>
</evidence>
<comment type="similarity">
    <text evidence="5">Belongs to the WD repeat MORG1 family.</text>
</comment>
<evidence type="ECO:0000256" key="1">
    <source>
        <dbReference type="ARBA" id="ARBA00004496"/>
    </source>
</evidence>
<dbReference type="SUPFAM" id="SSF50978">
    <property type="entry name" value="WD40 repeat-like"/>
    <property type="match status" value="1"/>
</dbReference>
<gene>
    <name evidence="7" type="ORF">ENUP19_0298G0080</name>
</gene>
<comment type="caution">
    <text evidence="7">The sequence shown here is derived from an EMBL/GenBank/DDBJ whole genome shotgun (WGS) entry which is preliminary data.</text>
</comment>
<accession>A0ABQ0DUU8</accession>
<sequence>MKKTSEFKQYNGGIFVTQFTLNGKYIVSGGDERVIRLHNTESKKLIKTYSSPCKEVLDIKITRDNGNIICCGNDTNIYSIDVVTGSVLRKYGQHEAKINCIEFNNQYNVIASGSFDMKVKLWDLGSKSNTPLMSLNQAKDSITSIKIEDTQLFTTSMDGFIRVYDLRKGLVVSDDIKKPLTSLSIINSTIVALSSIEDSSINIYNRKDMKIIHTYNTHLNKRIRINNEISLDKKIVFTGDETGKIYQYNLINQNQSYIEVSKSIIGCISMNPTKQQIVYGSFDGKMGLLDY</sequence>
<dbReference type="Pfam" id="PF00400">
    <property type="entry name" value="WD40"/>
    <property type="match status" value="2"/>
</dbReference>
<protein>
    <recommendedName>
        <fullName evidence="9">WD domain, G-beta repeat-containing protein</fullName>
    </recommendedName>
</protein>
<keyword evidence="4" id="KW-0677">Repeat</keyword>
<dbReference type="Proteomes" id="UP001628156">
    <property type="component" value="Unassembled WGS sequence"/>
</dbReference>
<dbReference type="PANTHER" id="PTHR22842">
    <property type="entry name" value="WD40 REPEAT PROTEIN"/>
    <property type="match status" value="1"/>
</dbReference>
<evidence type="ECO:0000256" key="4">
    <source>
        <dbReference type="ARBA" id="ARBA00022737"/>
    </source>
</evidence>
<dbReference type="InterPro" id="IPR019775">
    <property type="entry name" value="WD40_repeat_CS"/>
</dbReference>
<reference evidence="7 8" key="1">
    <citation type="journal article" date="2019" name="PLoS Negl. Trop. Dis.">
        <title>Whole genome sequencing of Entamoeba nuttalli reveals mammalian host-related molecular signatures and a novel octapeptide-repeat surface protein.</title>
        <authorList>
            <person name="Tanaka M."/>
            <person name="Makiuchi T."/>
            <person name="Komiyama T."/>
            <person name="Shiina T."/>
            <person name="Osaki K."/>
            <person name="Tachibana H."/>
        </authorList>
    </citation>
    <scope>NUCLEOTIDE SEQUENCE [LARGE SCALE GENOMIC DNA]</scope>
    <source>
        <strain evidence="7 8">P19-061405</strain>
    </source>
</reference>
<organism evidence="7 8">
    <name type="scientific">Entamoeba nuttalli</name>
    <dbReference type="NCBI Taxonomy" id="412467"/>
    <lineage>
        <taxon>Eukaryota</taxon>
        <taxon>Amoebozoa</taxon>
        <taxon>Evosea</taxon>
        <taxon>Archamoebae</taxon>
        <taxon>Mastigamoebida</taxon>
        <taxon>Entamoebidae</taxon>
        <taxon>Entamoeba</taxon>
    </lineage>
</organism>
<evidence type="ECO:0000256" key="3">
    <source>
        <dbReference type="ARBA" id="ARBA00022574"/>
    </source>
</evidence>
<dbReference type="EMBL" id="BAAFRS010000298">
    <property type="protein sequence ID" value="GAB1226625.1"/>
    <property type="molecule type" value="Genomic_DNA"/>
</dbReference>
<dbReference type="InterPro" id="IPR036322">
    <property type="entry name" value="WD40_repeat_dom_sf"/>
</dbReference>
<keyword evidence="2" id="KW-0963">Cytoplasm</keyword>
<proteinExistence type="inferred from homology"/>
<evidence type="ECO:0000256" key="5">
    <source>
        <dbReference type="ARBA" id="ARBA00038145"/>
    </source>
</evidence>
<evidence type="ECO:0000256" key="2">
    <source>
        <dbReference type="ARBA" id="ARBA00022490"/>
    </source>
</evidence>
<dbReference type="PANTHER" id="PTHR22842:SF3">
    <property type="entry name" value="WD REPEAT DOMAIN-CONTAINING PROTEIN 83"/>
    <property type="match status" value="1"/>
</dbReference>
<dbReference type="InterPro" id="IPR051980">
    <property type="entry name" value="WD_repeat_MORG1"/>
</dbReference>
<dbReference type="PROSITE" id="PS00678">
    <property type="entry name" value="WD_REPEATS_1"/>
    <property type="match status" value="1"/>
</dbReference>
<dbReference type="Gene3D" id="2.130.10.10">
    <property type="entry name" value="YVTN repeat-like/Quinoprotein amine dehydrogenase"/>
    <property type="match status" value="1"/>
</dbReference>
<keyword evidence="3 6" id="KW-0853">WD repeat</keyword>
<name>A0ABQ0DUU8_9EUKA</name>
<feature type="repeat" description="WD" evidence="6">
    <location>
        <begin position="91"/>
        <end position="132"/>
    </location>
</feature>
<keyword evidence="8" id="KW-1185">Reference proteome</keyword>
<dbReference type="PROSITE" id="PS50082">
    <property type="entry name" value="WD_REPEATS_2"/>
    <property type="match status" value="1"/>
</dbReference>
<dbReference type="PROSITE" id="PS50294">
    <property type="entry name" value="WD_REPEATS_REGION"/>
    <property type="match status" value="1"/>
</dbReference>